<gene>
    <name evidence="1" type="ORF">CC99x_01169</name>
</gene>
<dbReference type="EMBL" id="LKHV01000005">
    <property type="protein sequence ID" value="KRG18689.1"/>
    <property type="molecule type" value="Genomic_DNA"/>
</dbReference>
<dbReference type="SUPFAM" id="SSF53335">
    <property type="entry name" value="S-adenosyl-L-methionine-dependent methyltransferases"/>
    <property type="match status" value="1"/>
</dbReference>
<dbReference type="Pfam" id="PF13578">
    <property type="entry name" value="Methyltransf_24"/>
    <property type="match status" value="1"/>
</dbReference>
<accession>A0A0Q9YQL9</accession>
<protein>
    <recommendedName>
        <fullName evidence="2">Class I SAM-dependent methyltransferase</fullName>
    </recommendedName>
</protein>
<evidence type="ECO:0000313" key="1">
    <source>
        <dbReference type="EMBL" id="KRG18689.1"/>
    </source>
</evidence>
<organism evidence="1">
    <name type="scientific">Candidatus Berkiella cookevillensis</name>
    <dbReference type="NCBI Taxonomy" id="437022"/>
    <lineage>
        <taxon>Bacteria</taxon>
        <taxon>Pseudomonadati</taxon>
        <taxon>Pseudomonadota</taxon>
        <taxon>Gammaproteobacteria</taxon>
        <taxon>Candidatus Berkiellales</taxon>
        <taxon>Candidatus Berkiellaceae</taxon>
        <taxon>Candidatus Berkiella</taxon>
    </lineage>
</organism>
<evidence type="ECO:0008006" key="2">
    <source>
        <dbReference type="Google" id="ProtNLM"/>
    </source>
</evidence>
<reference evidence="1" key="1">
    <citation type="submission" date="2015-09" db="EMBL/GenBank/DDBJ databases">
        <title>Draft Genome Sequences of Two Novel Amoeba-resistant Intranuclear Bacteria, Candidatus Berkiella cookevillensis and Candidatus Berkiella aquae.</title>
        <authorList>
            <person name="Mehari Y.T."/>
            <person name="Arivett B.A."/>
            <person name="Farone A.L."/>
            <person name="Gunderson J.H."/>
            <person name="Farone M.B."/>
        </authorList>
    </citation>
    <scope>NUCLEOTIDE SEQUENCE [LARGE SCALE GENOMIC DNA]</scope>
    <source>
        <strain evidence="1">CC99</strain>
    </source>
</reference>
<dbReference type="InterPro" id="IPR029063">
    <property type="entry name" value="SAM-dependent_MTases_sf"/>
</dbReference>
<proteinExistence type="predicted"/>
<dbReference type="PATRIC" id="fig|1590042.3.peg.1182"/>
<name>A0A0Q9YQL9_9GAMM</name>
<dbReference type="STRING" id="437022.CC99x_01169"/>
<sequence length="258" mass="30297">MMCDQQAMKSILNLEHYIDFSPSWAKRSYIKILHVLKKISTHCGMIAWLDKHAPYSRRHHYIRSLFATHQLNDMIALDTPWWTYHAIEFVNDYLANMSHPAMVFEYGSGASTLWLAKRCQSLISIEHDTHWHDQIVQHTKDKKNILLLHRPPNVLQVNKPSVYHSDKQPFLDFQSYVESIQSFERQFDVIIIDGRCRPQCLSLAMKKLNKNGIIVFDNSNRARYQQCLSKADIEIQRFWGRVPGSPFRSETAIVRKIN</sequence>
<comment type="caution">
    <text evidence="1">The sequence shown here is derived from an EMBL/GenBank/DDBJ whole genome shotgun (WGS) entry which is preliminary data.</text>
</comment>
<dbReference type="Gene3D" id="3.40.50.150">
    <property type="entry name" value="Vaccinia Virus protein VP39"/>
    <property type="match status" value="1"/>
</dbReference>
<dbReference type="AlphaFoldDB" id="A0A0Q9YQL9"/>